<dbReference type="GO" id="GO:0005886">
    <property type="term" value="C:plasma membrane"/>
    <property type="evidence" value="ECO:0007669"/>
    <property type="project" value="UniProtKB-SubCell"/>
</dbReference>
<keyword evidence="3 6" id="KW-0812">Transmembrane</keyword>
<feature type="transmembrane region" description="Helical" evidence="6">
    <location>
        <begin position="170"/>
        <end position="192"/>
    </location>
</feature>
<feature type="transmembrane region" description="Helical" evidence="6">
    <location>
        <begin position="384"/>
        <end position="406"/>
    </location>
</feature>
<evidence type="ECO:0000256" key="6">
    <source>
        <dbReference type="SAM" id="Phobius"/>
    </source>
</evidence>
<dbReference type="AlphaFoldDB" id="A0A1H7VU15"/>
<feature type="transmembrane region" description="Helical" evidence="6">
    <location>
        <begin position="42"/>
        <end position="61"/>
    </location>
</feature>
<feature type="transmembrane region" description="Helical" evidence="6">
    <location>
        <begin position="217"/>
        <end position="240"/>
    </location>
</feature>
<proteinExistence type="predicted"/>
<feature type="transmembrane region" description="Helical" evidence="6">
    <location>
        <begin position="252"/>
        <end position="274"/>
    </location>
</feature>
<evidence type="ECO:0000256" key="3">
    <source>
        <dbReference type="ARBA" id="ARBA00022692"/>
    </source>
</evidence>
<name>A0A1H7VU15_9FLAO</name>
<feature type="transmembrane region" description="Helical" evidence="6">
    <location>
        <begin position="148"/>
        <end position="164"/>
    </location>
</feature>
<comment type="subcellular location">
    <subcellularLocation>
        <location evidence="1">Cell membrane</location>
        <topology evidence="1">Multi-pass membrane protein</topology>
    </subcellularLocation>
</comment>
<sequence>MFKNKVFENIFSLGISQIANVAFPLVTMPYVSRIIGPEGYGILNYSTAFIGYFTLFILYSFDLSGTKIISRNIQDKEFVSKAFSEVIYSRCILYVISSILFMISLFFGEVLHKDYVVSIILFLGLLSSVFSPQFIYQSFQDLKIFSKINVVRGFINMILIFLFVKTKQDYFYIPLFATVFNVTINIGLLIYAKRKYSLQLMRQPLNKLFTLIFNDRFIFISNVLGAFRATTNTIILGFFVTTKEIGYFTTSINFLFVVVNVLFIPISTAIYPFISNAFSKSTEVGNDIVKKIVPIITYFYFIICLCLLIFSPFLIKLIFGEKFNESIKILEIVSFAPLTMGLCNLLGVQVLLNYNFDKLYFRINLFCNIAGLLLNYYLSKKFGYYGAAWNIIFIDIMIIILCFCFLKKMKINIINWKYFSPKLIMLNLASIIKAKRLS</sequence>
<dbReference type="PANTHER" id="PTHR30250">
    <property type="entry name" value="PST FAMILY PREDICTED COLANIC ACID TRANSPORTER"/>
    <property type="match status" value="1"/>
</dbReference>
<evidence type="ECO:0000313" key="8">
    <source>
        <dbReference type="Proteomes" id="UP000199450"/>
    </source>
</evidence>
<feature type="transmembrane region" description="Helical" evidence="6">
    <location>
        <begin position="295"/>
        <end position="320"/>
    </location>
</feature>
<reference evidence="8" key="1">
    <citation type="submission" date="2016-10" db="EMBL/GenBank/DDBJ databases">
        <authorList>
            <person name="Varghese N."/>
            <person name="Submissions S."/>
        </authorList>
    </citation>
    <scope>NUCLEOTIDE SEQUENCE [LARGE SCALE GENOMIC DNA]</scope>
    <source>
        <strain evidence="8">DSM 17453</strain>
    </source>
</reference>
<keyword evidence="2" id="KW-1003">Cell membrane</keyword>
<organism evidence="7 8">
    <name type="scientific">Chryseobacterium taichungense</name>
    <dbReference type="NCBI Taxonomy" id="295069"/>
    <lineage>
        <taxon>Bacteria</taxon>
        <taxon>Pseudomonadati</taxon>
        <taxon>Bacteroidota</taxon>
        <taxon>Flavobacteriia</taxon>
        <taxon>Flavobacteriales</taxon>
        <taxon>Weeksellaceae</taxon>
        <taxon>Chryseobacterium group</taxon>
        <taxon>Chryseobacterium</taxon>
    </lineage>
</organism>
<dbReference type="Proteomes" id="UP000199450">
    <property type="component" value="Unassembled WGS sequence"/>
</dbReference>
<dbReference type="STRING" id="295069.SAMN05421856_101229"/>
<evidence type="ECO:0000256" key="4">
    <source>
        <dbReference type="ARBA" id="ARBA00022989"/>
    </source>
</evidence>
<evidence type="ECO:0000256" key="2">
    <source>
        <dbReference type="ARBA" id="ARBA00022475"/>
    </source>
</evidence>
<protein>
    <submittedName>
        <fullName evidence="7">Polysaccharide transporter, PST family</fullName>
    </submittedName>
</protein>
<keyword evidence="5 6" id="KW-0472">Membrane</keyword>
<dbReference type="RefSeq" id="WP_089998010.1">
    <property type="nucleotide sequence ID" value="NZ_FOBV01000001.1"/>
</dbReference>
<dbReference type="InterPro" id="IPR050833">
    <property type="entry name" value="Poly_Biosynth_Transport"/>
</dbReference>
<dbReference type="InterPro" id="IPR002797">
    <property type="entry name" value="Polysacc_synth"/>
</dbReference>
<gene>
    <name evidence="7" type="ORF">SAMN05421856_101229</name>
</gene>
<dbReference type="PANTHER" id="PTHR30250:SF11">
    <property type="entry name" value="O-ANTIGEN TRANSPORTER-RELATED"/>
    <property type="match status" value="1"/>
</dbReference>
<feature type="transmembrane region" description="Helical" evidence="6">
    <location>
        <begin position="12"/>
        <end position="30"/>
    </location>
</feature>
<feature type="transmembrane region" description="Helical" evidence="6">
    <location>
        <begin position="115"/>
        <end position="136"/>
    </location>
</feature>
<keyword evidence="8" id="KW-1185">Reference proteome</keyword>
<dbReference type="EMBL" id="FOBV01000001">
    <property type="protein sequence ID" value="SEM12307.1"/>
    <property type="molecule type" value="Genomic_DNA"/>
</dbReference>
<accession>A0A1H7VU15</accession>
<evidence type="ECO:0000256" key="1">
    <source>
        <dbReference type="ARBA" id="ARBA00004651"/>
    </source>
</evidence>
<dbReference type="Pfam" id="PF01943">
    <property type="entry name" value="Polysacc_synt"/>
    <property type="match status" value="1"/>
</dbReference>
<evidence type="ECO:0000256" key="5">
    <source>
        <dbReference type="ARBA" id="ARBA00023136"/>
    </source>
</evidence>
<dbReference type="OrthoDB" id="9815702at2"/>
<feature type="transmembrane region" description="Helical" evidence="6">
    <location>
        <begin position="332"/>
        <end position="352"/>
    </location>
</feature>
<keyword evidence="4 6" id="KW-1133">Transmembrane helix</keyword>
<feature type="transmembrane region" description="Helical" evidence="6">
    <location>
        <begin position="82"/>
        <end position="103"/>
    </location>
</feature>
<evidence type="ECO:0000313" key="7">
    <source>
        <dbReference type="EMBL" id="SEM12307.1"/>
    </source>
</evidence>